<sequence length="334" mass="35518">MDQSAAQRRAVVLGGEEMPAGGERLDRALARALPEFSRARLQALVRAGQVSAGGQALRDPAAKVAPGLHLDIVIPEALPAEPAPERLALVVVHEDDDLIVIDKPAGLVVHPAPGHEGGTLVNGLIAHCGASLSGIGGVRRPGIVHRLDKDTSGLLVVAKNDHAHQGLTAQFADHGRTGPLERAYLALVWGVPQPRSGTIRTNLARSRRNFEKIAVVREGEGRHAVTHYRVEAEPDGESQVALVRCQLETGRTHQIRVHLSHLGHPLLGDDLYGSAFRTKAARLGLAARDALTALGRQALHATLLGFAHPRTGETLRFESPLPADMAHLLAALSD</sequence>
<dbReference type="InterPro" id="IPR006225">
    <property type="entry name" value="PsdUridine_synth_RluC/D"/>
</dbReference>
<dbReference type="CDD" id="cd00165">
    <property type="entry name" value="S4"/>
    <property type="match status" value="1"/>
</dbReference>
<evidence type="ECO:0000256" key="5">
    <source>
        <dbReference type="RuleBase" id="RU362028"/>
    </source>
</evidence>
<evidence type="ECO:0000256" key="2">
    <source>
        <dbReference type="ARBA" id="ARBA00023235"/>
    </source>
</evidence>
<dbReference type="Proteomes" id="UP001055156">
    <property type="component" value="Unassembled WGS sequence"/>
</dbReference>
<reference evidence="7" key="1">
    <citation type="journal article" date="2021" name="Front. Microbiol.">
        <title>Comprehensive Comparative Genomics and Phenotyping of Methylobacterium Species.</title>
        <authorList>
            <person name="Alessa O."/>
            <person name="Ogura Y."/>
            <person name="Fujitani Y."/>
            <person name="Takami H."/>
            <person name="Hayashi T."/>
            <person name="Sahin N."/>
            <person name="Tani A."/>
        </authorList>
    </citation>
    <scope>NUCLEOTIDE SEQUENCE</scope>
    <source>
        <strain evidence="7">NBRC 15689</strain>
    </source>
</reference>
<name>A0ABQ4TF11_METOR</name>
<evidence type="ECO:0000259" key="6">
    <source>
        <dbReference type="SMART" id="SM00363"/>
    </source>
</evidence>
<dbReference type="Gene3D" id="3.10.290.10">
    <property type="entry name" value="RNA-binding S4 domain"/>
    <property type="match status" value="1"/>
</dbReference>
<comment type="similarity">
    <text evidence="1 5">Belongs to the pseudouridine synthase RluA family.</text>
</comment>
<proteinExistence type="inferred from homology"/>
<dbReference type="InterPro" id="IPR036986">
    <property type="entry name" value="S4_RNA-bd_sf"/>
</dbReference>
<dbReference type="PROSITE" id="PS01129">
    <property type="entry name" value="PSI_RLU"/>
    <property type="match status" value="1"/>
</dbReference>
<dbReference type="Pfam" id="PF00849">
    <property type="entry name" value="PseudoU_synth_2"/>
    <property type="match status" value="1"/>
</dbReference>
<dbReference type="EC" id="5.4.99.-" evidence="5"/>
<gene>
    <name evidence="7" type="primary">rluD</name>
    <name evidence="7" type="ORF">LKMONMHP_4519</name>
</gene>
<dbReference type="SMART" id="SM00363">
    <property type="entry name" value="S4"/>
    <property type="match status" value="1"/>
</dbReference>
<dbReference type="SUPFAM" id="SSF55174">
    <property type="entry name" value="Alpha-L RNA-binding motif"/>
    <property type="match status" value="1"/>
</dbReference>
<keyword evidence="4" id="KW-0694">RNA-binding</keyword>
<dbReference type="Pfam" id="PF01479">
    <property type="entry name" value="S4"/>
    <property type="match status" value="1"/>
</dbReference>
<evidence type="ECO:0000256" key="4">
    <source>
        <dbReference type="PROSITE-ProRule" id="PRU00182"/>
    </source>
</evidence>
<keyword evidence="8" id="KW-1185">Reference proteome</keyword>
<dbReference type="PANTHER" id="PTHR21600">
    <property type="entry name" value="MITOCHONDRIAL RNA PSEUDOURIDINE SYNTHASE"/>
    <property type="match status" value="1"/>
</dbReference>
<dbReference type="InterPro" id="IPR006224">
    <property type="entry name" value="PsdUridine_synth_RluA-like_CS"/>
</dbReference>
<dbReference type="EMBL" id="BPQV01000017">
    <property type="protein sequence ID" value="GJE29636.1"/>
    <property type="molecule type" value="Genomic_DNA"/>
</dbReference>
<dbReference type="SUPFAM" id="SSF55120">
    <property type="entry name" value="Pseudouridine synthase"/>
    <property type="match status" value="1"/>
</dbReference>
<dbReference type="PROSITE" id="PS50889">
    <property type="entry name" value="S4"/>
    <property type="match status" value="1"/>
</dbReference>
<evidence type="ECO:0000313" key="7">
    <source>
        <dbReference type="EMBL" id="GJE29636.1"/>
    </source>
</evidence>
<dbReference type="InterPro" id="IPR002942">
    <property type="entry name" value="S4_RNA-bd"/>
</dbReference>
<accession>A0ABQ4TF11</accession>
<protein>
    <recommendedName>
        <fullName evidence="5">Pseudouridine synthase</fullName>
        <ecNumber evidence="5">5.4.99.-</ecNumber>
    </recommendedName>
</protein>
<dbReference type="PANTHER" id="PTHR21600:SF44">
    <property type="entry name" value="RIBOSOMAL LARGE SUBUNIT PSEUDOURIDINE SYNTHASE D"/>
    <property type="match status" value="1"/>
</dbReference>
<comment type="function">
    <text evidence="5">Responsible for synthesis of pseudouridine from uracil.</text>
</comment>
<dbReference type="Gene3D" id="3.30.2350.10">
    <property type="entry name" value="Pseudouridine synthase"/>
    <property type="match status" value="1"/>
</dbReference>
<evidence type="ECO:0000256" key="3">
    <source>
        <dbReference type="ARBA" id="ARBA00036882"/>
    </source>
</evidence>
<comment type="catalytic activity">
    <reaction evidence="3">
        <text>uridine(1911/1915/1917) in 23S rRNA = pseudouridine(1911/1915/1917) in 23S rRNA</text>
        <dbReference type="Rhea" id="RHEA:42524"/>
        <dbReference type="Rhea" id="RHEA-COMP:10097"/>
        <dbReference type="Rhea" id="RHEA-COMP:10098"/>
        <dbReference type="ChEBI" id="CHEBI:65314"/>
        <dbReference type="ChEBI" id="CHEBI:65315"/>
        <dbReference type="EC" id="5.4.99.23"/>
    </reaction>
</comment>
<dbReference type="InterPro" id="IPR050188">
    <property type="entry name" value="RluA_PseudoU_synthase"/>
</dbReference>
<comment type="caution">
    <text evidence="7">The sequence shown here is derived from an EMBL/GenBank/DDBJ whole genome shotgun (WGS) entry which is preliminary data.</text>
</comment>
<feature type="domain" description="RNA-binding S4" evidence="6">
    <location>
        <begin position="23"/>
        <end position="79"/>
    </location>
</feature>
<reference evidence="7" key="2">
    <citation type="submission" date="2021-08" db="EMBL/GenBank/DDBJ databases">
        <authorList>
            <person name="Tani A."/>
            <person name="Ola A."/>
            <person name="Ogura Y."/>
            <person name="Katsura K."/>
            <person name="Hayashi T."/>
        </authorList>
    </citation>
    <scope>NUCLEOTIDE SEQUENCE</scope>
    <source>
        <strain evidence="7">NBRC 15689</strain>
    </source>
</reference>
<dbReference type="CDD" id="cd02869">
    <property type="entry name" value="PseudoU_synth_RluA_like"/>
    <property type="match status" value="1"/>
</dbReference>
<evidence type="ECO:0000313" key="8">
    <source>
        <dbReference type="Proteomes" id="UP001055156"/>
    </source>
</evidence>
<comment type="catalytic activity">
    <reaction evidence="5">
        <text>a uridine in RNA = a pseudouridine in RNA</text>
        <dbReference type="Rhea" id="RHEA:48348"/>
        <dbReference type="Rhea" id="RHEA-COMP:12068"/>
        <dbReference type="Rhea" id="RHEA-COMP:12069"/>
        <dbReference type="ChEBI" id="CHEBI:65314"/>
        <dbReference type="ChEBI" id="CHEBI:65315"/>
    </reaction>
</comment>
<organism evidence="7 8">
    <name type="scientific">Methylobacterium organophilum</name>
    <dbReference type="NCBI Taxonomy" id="410"/>
    <lineage>
        <taxon>Bacteria</taxon>
        <taxon>Pseudomonadati</taxon>
        <taxon>Pseudomonadota</taxon>
        <taxon>Alphaproteobacteria</taxon>
        <taxon>Hyphomicrobiales</taxon>
        <taxon>Methylobacteriaceae</taxon>
        <taxon>Methylobacterium</taxon>
    </lineage>
</organism>
<dbReference type="InterPro" id="IPR006145">
    <property type="entry name" value="PsdUridine_synth_RsuA/RluA"/>
</dbReference>
<dbReference type="NCBIfam" id="TIGR00005">
    <property type="entry name" value="rluA_subfam"/>
    <property type="match status" value="1"/>
</dbReference>
<keyword evidence="2 5" id="KW-0413">Isomerase</keyword>
<dbReference type="InterPro" id="IPR020103">
    <property type="entry name" value="PsdUridine_synth_cat_dom_sf"/>
</dbReference>
<evidence type="ECO:0000256" key="1">
    <source>
        <dbReference type="ARBA" id="ARBA00010876"/>
    </source>
</evidence>